<name>A0ACC0K477_CHOFU</name>
<dbReference type="EMBL" id="CM046131">
    <property type="protein sequence ID" value="KAI8430985.1"/>
    <property type="molecule type" value="Genomic_DNA"/>
</dbReference>
<protein>
    <submittedName>
        <fullName evidence="1">Uncharacterized protein</fullName>
    </submittedName>
</protein>
<proteinExistence type="predicted"/>
<keyword evidence="2" id="KW-1185">Reference proteome</keyword>
<comment type="caution">
    <text evidence="1">The sequence shown here is derived from an EMBL/GenBank/DDBJ whole genome shotgun (WGS) entry which is preliminary data.</text>
</comment>
<organism evidence="1 2">
    <name type="scientific">Choristoneura fumiferana</name>
    <name type="common">Spruce budworm moth</name>
    <name type="synonym">Archips fumiferana</name>
    <dbReference type="NCBI Taxonomy" id="7141"/>
    <lineage>
        <taxon>Eukaryota</taxon>
        <taxon>Metazoa</taxon>
        <taxon>Ecdysozoa</taxon>
        <taxon>Arthropoda</taxon>
        <taxon>Hexapoda</taxon>
        <taxon>Insecta</taxon>
        <taxon>Pterygota</taxon>
        <taxon>Neoptera</taxon>
        <taxon>Endopterygota</taxon>
        <taxon>Lepidoptera</taxon>
        <taxon>Glossata</taxon>
        <taxon>Ditrysia</taxon>
        <taxon>Tortricoidea</taxon>
        <taxon>Tortricidae</taxon>
        <taxon>Tortricinae</taxon>
        <taxon>Choristoneura</taxon>
    </lineage>
</organism>
<sequence length="109" mass="13239">MFNGTIPIVLDTLKQHYFIDRDGGMFRHILNFLRNKKLLLPDNFQYFDLLLHEAQYFELDHMVFMLTKTKNSKEGSKQDRVWMSDATDRLKQESELLTQERERLQQRWS</sequence>
<dbReference type="Proteomes" id="UP001064048">
    <property type="component" value="Chromosome Z"/>
</dbReference>
<evidence type="ECO:0000313" key="2">
    <source>
        <dbReference type="Proteomes" id="UP001064048"/>
    </source>
</evidence>
<accession>A0ACC0K477</accession>
<evidence type="ECO:0000313" key="1">
    <source>
        <dbReference type="EMBL" id="KAI8430985.1"/>
    </source>
</evidence>
<reference evidence="1 2" key="1">
    <citation type="journal article" date="2022" name="Genome Biol. Evol.">
        <title>The Spruce Budworm Genome: Reconstructing the Evolutionary History of Antifreeze Proteins.</title>
        <authorList>
            <person name="Beliveau C."/>
            <person name="Gagne P."/>
            <person name="Picq S."/>
            <person name="Vernygora O."/>
            <person name="Keeling C.I."/>
            <person name="Pinkney K."/>
            <person name="Doucet D."/>
            <person name="Wen F."/>
            <person name="Johnston J.S."/>
            <person name="Maaroufi H."/>
            <person name="Boyle B."/>
            <person name="Laroche J."/>
            <person name="Dewar K."/>
            <person name="Juretic N."/>
            <person name="Blackburn G."/>
            <person name="Nisole A."/>
            <person name="Brunet B."/>
            <person name="Brandao M."/>
            <person name="Lumley L."/>
            <person name="Duan J."/>
            <person name="Quan G."/>
            <person name="Lucarotti C.J."/>
            <person name="Roe A.D."/>
            <person name="Sperling F.A.H."/>
            <person name="Levesque R.C."/>
            <person name="Cusson M."/>
        </authorList>
    </citation>
    <scope>NUCLEOTIDE SEQUENCE [LARGE SCALE GENOMIC DNA]</scope>
    <source>
        <strain evidence="1">Glfc:IPQL:Cfum</strain>
    </source>
</reference>
<gene>
    <name evidence="1" type="ORF">MSG28_001078</name>
</gene>